<feature type="chain" id="PRO_5046745501" description="Protein TonB" evidence="1">
    <location>
        <begin position="21"/>
        <end position="158"/>
    </location>
</feature>
<gene>
    <name evidence="2" type="ORF">RB624_17030</name>
</gene>
<dbReference type="Gene3D" id="3.30.1150.10">
    <property type="match status" value="1"/>
</dbReference>
<evidence type="ECO:0000313" key="3">
    <source>
        <dbReference type="Proteomes" id="UP001237592"/>
    </source>
</evidence>
<comment type="caution">
    <text evidence="2">The sequence shown here is derived from an EMBL/GenBank/DDBJ whole genome shotgun (WGS) entry which is preliminary data.</text>
</comment>
<keyword evidence="1" id="KW-0732">Signal</keyword>
<dbReference type="SUPFAM" id="SSF74653">
    <property type="entry name" value="TolA/TonB C-terminal domain"/>
    <property type="match status" value="1"/>
</dbReference>
<accession>A0ABU0XZ63</accession>
<dbReference type="EMBL" id="JAVFKP010000003">
    <property type="protein sequence ID" value="MDQ4627596.1"/>
    <property type="molecule type" value="Genomic_DNA"/>
</dbReference>
<feature type="signal peptide" evidence="1">
    <location>
        <begin position="1"/>
        <end position="20"/>
    </location>
</feature>
<protein>
    <recommendedName>
        <fullName evidence="4">Protein TonB</fullName>
    </recommendedName>
</protein>
<proteinExistence type="predicted"/>
<keyword evidence="3" id="KW-1185">Reference proteome</keyword>
<evidence type="ECO:0000256" key="1">
    <source>
        <dbReference type="SAM" id="SignalP"/>
    </source>
</evidence>
<evidence type="ECO:0000313" key="2">
    <source>
        <dbReference type="EMBL" id="MDQ4627596.1"/>
    </source>
</evidence>
<name>A0ABU0XZ63_9BURK</name>
<organism evidence="2 3">
    <name type="scientific">Janthinobacterium lividum</name>
    <dbReference type="NCBI Taxonomy" id="29581"/>
    <lineage>
        <taxon>Bacteria</taxon>
        <taxon>Pseudomonadati</taxon>
        <taxon>Pseudomonadota</taxon>
        <taxon>Betaproteobacteria</taxon>
        <taxon>Burkholderiales</taxon>
        <taxon>Oxalobacteraceae</taxon>
        <taxon>Janthinobacterium</taxon>
    </lineage>
</organism>
<dbReference type="PROSITE" id="PS51257">
    <property type="entry name" value="PROKAR_LIPOPROTEIN"/>
    <property type="match status" value="1"/>
</dbReference>
<reference evidence="2 3" key="1">
    <citation type="submission" date="2023-08" db="EMBL/GenBank/DDBJ databases">
        <title>Draft genome sequence of Janthinobacterium lividum.</title>
        <authorList>
            <person name="Chun B.H."/>
            <person name="Lee Y."/>
        </authorList>
    </citation>
    <scope>NUCLEOTIDE SEQUENCE [LARGE SCALE GENOMIC DNA]</scope>
    <source>
        <strain evidence="2 3">AMJK</strain>
    </source>
</reference>
<dbReference type="RefSeq" id="WP_307779669.1">
    <property type="nucleotide sequence ID" value="NZ_JAVFKP010000003.1"/>
</dbReference>
<dbReference type="Proteomes" id="UP001237592">
    <property type="component" value="Unassembled WGS sequence"/>
</dbReference>
<evidence type="ECO:0008006" key="4">
    <source>
        <dbReference type="Google" id="ProtNLM"/>
    </source>
</evidence>
<sequence>MRLAIIVLAAASLLSACQTAAPPAARTPTPAPARTPARTPAAIQLAASIDAYKSLVAQQIMEANGAYTFSGRLPPMLPAIVVLDLSVGPDGELKSVHVHRSRDSEASAAALAAVRRVQALFPPAAHLMRRHAKTFDFSETFLFNDQYRFQLRTLSGPQ</sequence>